<dbReference type="Proteomes" id="UP000183918">
    <property type="component" value="Unassembled WGS sequence"/>
</dbReference>
<sequence>MFKIFLFDRRKTRVASFFLIILFLFFSLANSFVIISGAKIYYNNSKKINELFNIRSCSAYLTQKIDEYDYENGIKISQLYDSSGTTTTALALCSRDTSPSYITYIYVYNGYLRELVITENSIFSLDAGQKIAIAKDFKISLPYAKLLTIEYTASTNHHEVLDFFLHSAKIVYI</sequence>
<name>A0A1H3GQ08_9FIRM</name>
<protein>
    <recommendedName>
        <fullName evidence="3">DUF4860 domain-containing protein</fullName>
    </recommendedName>
</protein>
<gene>
    <name evidence="1" type="ORF">SAMN02910414_00612</name>
</gene>
<accession>A0A1H3GQ08</accession>
<dbReference type="InterPro" id="IPR032340">
    <property type="entry name" value="DUF4860"/>
</dbReference>
<evidence type="ECO:0000313" key="1">
    <source>
        <dbReference type="EMBL" id="SDY05403.1"/>
    </source>
</evidence>
<dbReference type="Pfam" id="PF16152">
    <property type="entry name" value="DUF4860"/>
    <property type="match status" value="1"/>
</dbReference>
<reference evidence="1 2" key="1">
    <citation type="submission" date="2016-10" db="EMBL/GenBank/DDBJ databases">
        <authorList>
            <person name="de Groot N.N."/>
        </authorList>
    </citation>
    <scope>NUCLEOTIDE SEQUENCE [LARGE SCALE GENOMIC DNA]</scope>
    <source>
        <strain evidence="1 2">DSM 14045</strain>
    </source>
</reference>
<keyword evidence="2" id="KW-1185">Reference proteome</keyword>
<dbReference type="EMBL" id="FNPG01000007">
    <property type="protein sequence ID" value="SDY05403.1"/>
    <property type="molecule type" value="Genomic_DNA"/>
</dbReference>
<dbReference type="OrthoDB" id="1863061at2"/>
<proteinExistence type="predicted"/>
<dbReference type="RefSeq" id="WP_074716075.1">
    <property type="nucleotide sequence ID" value="NZ_FNPG01000007.1"/>
</dbReference>
<dbReference type="AlphaFoldDB" id="A0A1H3GQ08"/>
<evidence type="ECO:0000313" key="2">
    <source>
        <dbReference type="Proteomes" id="UP000183918"/>
    </source>
</evidence>
<evidence type="ECO:0008006" key="3">
    <source>
        <dbReference type="Google" id="ProtNLM"/>
    </source>
</evidence>
<dbReference type="STRING" id="1122142.SAMN02910414_00612"/>
<organism evidence="1 2">
    <name type="scientific">Lachnobacterium bovis DSM 14045</name>
    <dbReference type="NCBI Taxonomy" id="1122142"/>
    <lineage>
        <taxon>Bacteria</taxon>
        <taxon>Bacillati</taxon>
        <taxon>Bacillota</taxon>
        <taxon>Clostridia</taxon>
        <taxon>Lachnospirales</taxon>
        <taxon>Lachnospiraceae</taxon>
        <taxon>Lachnobacterium</taxon>
    </lineage>
</organism>